<protein>
    <submittedName>
        <fullName evidence="3">Gliding motility protein GldN</fullName>
    </submittedName>
</protein>
<keyword evidence="4" id="KW-1185">Reference proteome</keyword>
<organism evidence="3 4">
    <name type="scientific">Pedobacter cryotolerans</name>
    <dbReference type="NCBI Taxonomy" id="2571270"/>
    <lineage>
        <taxon>Bacteria</taxon>
        <taxon>Pseudomonadati</taxon>
        <taxon>Bacteroidota</taxon>
        <taxon>Sphingobacteriia</taxon>
        <taxon>Sphingobacteriales</taxon>
        <taxon>Sphingobacteriaceae</taxon>
        <taxon>Pedobacter</taxon>
    </lineage>
</organism>
<feature type="signal peptide" evidence="2">
    <location>
        <begin position="1"/>
        <end position="19"/>
    </location>
</feature>
<evidence type="ECO:0000256" key="2">
    <source>
        <dbReference type="SAM" id="SignalP"/>
    </source>
</evidence>
<feature type="chain" id="PRO_5021027851" evidence="2">
    <location>
        <begin position="20"/>
        <end position="307"/>
    </location>
</feature>
<name>A0A4U1CB59_9SPHI</name>
<dbReference type="InterPro" id="IPR019847">
    <property type="entry name" value="Gliding_motility_assoc_GldN"/>
</dbReference>
<reference evidence="3 4" key="1">
    <citation type="submission" date="2019-04" db="EMBL/GenBank/DDBJ databases">
        <title>Pedobacter sp. AR-2-6 sp. nov., isolated from Arctic soil.</title>
        <authorList>
            <person name="Dahal R.H."/>
            <person name="Kim D.-U."/>
        </authorList>
    </citation>
    <scope>NUCLEOTIDE SEQUENCE [LARGE SCALE GENOMIC DNA]</scope>
    <source>
        <strain evidence="3 4">AR-2-6</strain>
    </source>
</reference>
<dbReference type="RefSeq" id="WP_136875584.1">
    <property type="nucleotide sequence ID" value="NZ_SWBO01000003.1"/>
</dbReference>
<keyword evidence="2" id="KW-0732">Signal</keyword>
<proteinExistence type="predicted"/>
<dbReference type="OrthoDB" id="1141916at2"/>
<dbReference type="AlphaFoldDB" id="A0A4U1CB59"/>
<feature type="region of interest" description="Disordered" evidence="1">
    <location>
        <begin position="112"/>
        <end position="136"/>
    </location>
</feature>
<dbReference type="EMBL" id="SWBO01000003">
    <property type="protein sequence ID" value="TKC01833.1"/>
    <property type="molecule type" value="Genomic_DNA"/>
</dbReference>
<evidence type="ECO:0000313" key="3">
    <source>
        <dbReference type="EMBL" id="TKC01833.1"/>
    </source>
</evidence>
<dbReference type="Pfam" id="PF19841">
    <property type="entry name" value="GldN"/>
    <property type="match status" value="1"/>
</dbReference>
<accession>A0A4U1CB59</accession>
<gene>
    <name evidence="3" type="primary">gldN</name>
    <name evidence="3" type="ORF">FA045_06190</name>
</gene>
<dbReference type="NCBIfam" id="TIGR03523">
    <property type="entry name" value="GldN"/>
    <property type="match status" value="1"/>
</dbReference>
<dbReference type="Proteomes" id="UP000310477">
    <property type="component" value="Unassembled WGS sequence"/>
</dbReference>
<feature type="compositionally biased region" description="Polar residues" evidence="1">
    <location>
        <begin position="124"/>
        <end position="136"/>
    </location>
</feature>
<sequence length="307" mass="34640">MKKLIFVSFFAFSTVFAFAQTQGTALPPVAKKVVKKKVPKQDGFIYREVSEADTVVPYAEVRKEDVAYTKRVWREIDLRDRGNQILASPKVNLLGIIYNAISAGELDLYSSEDEDFKGDPMGQTKGNDPNVTNSSAADTAFLGVNPGTNEVNRANNEFFAASFTTLRIKEDWIMDIRRGIFEPRIIGIAPVRIDVKTQVDNNGNPVADPTTGKPLADTLRTVAGWIYFDDLREILVKHKIANNQNDNSGINFDDVFVRRLFFSNITKTSNSADNRIEDLLFNPKDRLLEAERIKRAMADFEQGLWEY</sequence>
<evidence type="ECO:0000313" key="4">
    <source>
        <dbReference type="Proteomes" id="UP000310477"/>
    </source>
</evidence>
<evidence type="ECO:0000256" key="1">
    <source>
        <dbReference type="SAM" id="MobiDB-lite"/>
    </source>
</evidence>
<comment type="caution">
    <text evidence="3">The sequence shown here is derived from an EMBL/GenBank/DDBJ whole genome shotgun (WGS) entry which is preliminary data.</text>
</comment>